<evidence type="ECO:0000313" key="2">
    <source>
        <dbReference type="WBParaSite" id="sdigi.contig21.g1821.t1"/>
    </source>
</evidence>
<reference evidence="2" key="1">
    <citation type="submission" date="2022-11" db="UniProtKB">
        <authorList>
            <consortium name="WormBaseParasite"/>
        </authorList>
    </citation>
    <scope>IDENTIFICATION</scope>
</reference>
<sequence length="116" mass="13230">MEAGEKEVKHSLVPCIRFSKSDKQKKVDGEVLLKFIIGTTTLRKAEILGEPVSRYATQTTCQKIATQTNITSLGAELWKMQVGNELSIQRAVARECWQNRWFCFQPTWTSHEDMAP</sequence>
<dbReference type="AlphaFoldDB" id="A0A915PRS7"/>
<protein>
    <submittedName>
        <fullName evidence="2">Uncharacterized protein</fullName>
    </submittedName>
</protein>
<dbReference type="Proteomes" id="UP000887581">
    <property type="component" value="Unplaced"/>
</dbReference>
<keyword evidence="1" id="KW-1185">Reference proteome</keyword>
<evidence type="ECO:0000313" key="1">
    <source>
        <dbReference type="Proteomes" id="UP000887581"/>
    </source>
</evidence>
<name>A0A915PRS7_9BILA</name>
<organism evidence="1 2">
    <name type="scientific">Setaria digitata</name>
    <dbReference type="NCBI Taxonomy" id="48799"/>
    <lineage>
        <taxon>Eukaryota</taxon>
        <taxon>Metazoa</taxon>
        <taxon>Ecdysozoa</taxon>
        <taxon>Nematoda</taxon>
        <taxon>Chromadorea</taxon>
        <taxon>Rhabditida</taxon>
        <taxon>Spirurina</taxon>
        <taxon>Spiruromorpha</taxon>
        <taxon>Filarioidea</taxon>
        <taxon>Setariidae</taxon>
        <taxon>Setaria</taxon>
    </lineage>
</organism>
<proteinExistence type="predicted"/>
<dbReference type="WBParaSite" id="sdigi.contig21.g1821.t1">
    <property type="protein sequence ID" value="sdigi.contig21.g1821.t1"/>
    <property type="gene ID" value="sdigi.contig21.g1821"/>
</dbReference>
<accession>A0A915PRS7</accession>